<evidence type="ECO:0000256" key="1">
    <source>
        <dbReference type="SAM" id="MobiDB-lite"/>
    </source>
</evidence>
<reference evidence="3 4" key="1">
    <citation type="submission" date="2019-09" db="EMBL/GenBank/DDBJ databases">
        <title>Draft genome sequencing and comparative genomics of hatchery-associated Vibrios.</title>
        <authorList>
            <person name="Kehlet-Delgado H."/>
            <person name="Mueller R.S."/>
        </authorList>
    </citation>
    <scope>NUCLEOTIDE SEQUENCE [LARGE SCALE GENOMIC DNA]</scope>
    <source>
        <strain evidence="3 4">00-90-10</strain>
    </source>
</reference>
<comment type="caution">
    <text evidence="3">The sequence shown here is derived from an EMBL/GenBank/DDBJ whole genome shotgun (WGS) entry which is preliminary data.</text>
</comment>
<feature type="region of interest" description="Disordered" evidence="1">
    <location>
        <begin position="1"/>
        <end position="52"/>
    </location>
</feature>
<dbReference type="EMBL" id="VTXW01000033">
    <property type="protein sequence ID" value="NOH36001.1"/>
    <property type="molecule type" value="Genomic_DNA"/>
</dbReference>
<evidence type="ECO:0000313" key="4">
    <source>
        <dbReference type="Proteomes" id="UP000525336"/>
    </source>
</evidence>
<dbReference type="InterPro" id="IPR010812">
    <property type="entry name" value="HrpJ-like"/>
</dbReference>
<accession>A0A7Y3YSN1</accession>
<evidence type="ECO:0000313" key="3">
    <source>
        <dbReference type="EMBL" id="NOH36001.1"/>
    </source>
</evidence>
<organism evidence="3 4">
    <name type="scientific">Vibrio chagasii</name>
    <dbReference type="NCBI Taxonomy" id="170679"/>
    <lineage>
        <taxon>Bacteria</taxon>
        <taxon>Pseudomonadati</taxon>
        <taxon>Pseudomonadota</taxon>
        <taxon>Gammaproteobacteria</taxon>
        <taxon>Vibrionales</taxon>
        <taxon>Vibrionaceae</taxon>
        <taxon>Vibrio</taxon>
    </lineage>
</organism>
<dbReference type="Pfam" id="PF07201">
    <property type="entry name" value="HrpJ"/>
    <property type="match status" value="1"/>
</dbReference>
<protein>
    <recommendedName>
        <fullName evidence="2">Hypersensitivity response secretion-like HrpJ domain-containing protein</fullName>
    </recommendedName>
</protein>
<dbReference type="SUPFAM" id="SSF140591">
    <property type="entry name" value="Type III secretion system domain"/>
    <property type="match status" value="1"/>
</dbReference>
<dbReference type="Proteomes" id="UP000525336">
    <property type="component" value="Unassembled WGS sequence"/>
</dbReference>
<dbReference type="Gene3D" id="1.10.150.630">
    <property type="match status" value="1"/>
</dbReference>
<dbReference type="RefSeq" id="WP_171369240.1">
    <property type="nucleotide sequence ID" value="NZ_VTXW01000033.1"/>
</dbReference>
<dbReference type="AlphaFoldDB" id="A0A7Y3YSN1"/>
<sequence>MKVPNEFSMTTQFPSREMSKQEDKPIDSNKDDSGFQVDSGLKKRRKRRKETNRVQKLLAKDLYPDQEFTKQKSHLLKKYGELAGGGKTLQSHSRDLGSRLKKNNNPDAILSNMEPAIAYVIGAYGALVSESKDKDVFKGFVDGLMKDHEQEILAGVNTSAAFAKFSTDPAVKQQIRQIYYETLILNSSLHSLFDQLLSSFGESLFDLGLKSIQRGLSDDLKSGVSSSNKDILKSILSSLNQASQLSGLAHNVADFLTELTVRNVPIQLSKLDLCKGLIKQTLAPMYARDLKRLIGKSVSEDNRHISIFLNGYFKLLKDLPVHLWKEERVRNTTFRLILATLESLYDIDEEQKTYNKVVKI</sequence>
<dbReference type="GO" id="GO:0046903">
    <property type="term" value="P:secretion"/>
    <property type="evidence" value="ECO:0007669"/>
    <property type="project" value="InterPro"/>
</dbReference>
<dbReference type="GO" id="GO:0019867">
    <property type="term" value="C:outer membrane"/>
    <property type="evidence" value="ECO:0007669"/>
    <property type="project" value="InterPro"/>
</dbReference>
<feature type="domain" description="Hypersensitivity response secretion-like HrpJ" evidence="2">
    <location>
        <begin position="143"/>
        <end position="200"/>
    </location>
</feature>
<gene>
    <name evidence="3" type="ORF">F0245_22025</name>
</gene>
<name>A0A7Y3YSN1_9VIBR</name>
<proteinExistence type="predicted"/>
<evidence type="ECO:0000259" key="2">
    <source>
        <dbReference type="Pfam" id="PF07201"/>
    </source>
</evidence>
<feature type="compositionally biased region" description="Basic and acidic residues" evidence="1">
    <location>
        <begin position="17"/>
        <end position="33"/>
    </location>
</feature>